<feature type="region of interest" description="Disordered" evidence="3">
    <location>
        <begin position="1"/>
        <end position="58"/>
    </location>
</feature>
<dbReference type="InterPro" id="IPR003175">
    <property type="entry name" value="CDI_dom"/>
</dbReference>
<reference evidence="5" key="1">
    <citation type="journal article" date="2023" name="bioRxiv">
        <title>Scaffold-level genome assemblies of two parasitoid biocontrol wasps reveal the parthenogenesis mechanism and an associated novel virus.</title>
        <authorList>
            <person name="Inwood S."/>
            <person name="Skelly J."/>
            <person name="Guhlin J."/>
            <person name="Harrop T."/>
            <person name="Goldson S."/>
            <person name="Dearden P."/>
        </authorList>
    </citation>
    <scope>NUCLEOTIDE SEQUENCE</scope>
    <source>
        <strain evidence="5">Lincoln</strain>
        <tissue evidence="5">Whole body</tissue>
    </source>
</reference>
<proteinExistence type="inferred from homology"/>
<evidence type="ECO:0000313" key="5">
    <source>
        <dbReference type="EMBL" id="KAK0166968.1"/>
    </source>
</evidence>
<reference evidence="5" key="2">
    <citation type="submission" date="2023-03" db="EMBL/GenBank/DDBJ databases">
        <authorList>
            <person name="Inwood S.N."/>
            <person name="Skelly J.G."/>
            <person name="Guhlin J."/>
            <person name="Harrop T.W.R."/>
            <person name="Goldson S.G."/>
            <person name="Dearden P.K."/>
        </authorList>
    </citation>
    <scope>NUCLEOTIDE SEQUENCE</scope>
    <source>
        <strain evidence="5">Lincoln</strain>
        <tissue evidence="5">Whole body</tissue>
    </source>
</reference>
<comment type="similarity">
    <text evidence="1">Belongs to the CDI family.</text>
</comment>
<evidence type="ECO:0000256" key="3">
    <source>
        <dbReference type="SAM" id="MobiDB-lite"/>
    </source>
</evidence>
<organism evidence="5 6">
    <name type="scientific">Microctonus hyperodae</name>
    <name type="common">Parasitoid wasp</name>
    <dbReference type="NCBI Taxonomy" id="165561"/>
    <lineage>
        <taxon>Eukaryota</taxon>
        <taxon>Metazoa</taxon>
        <taxon>Ecdysozoa</taxon>
        <taxon>Arthropoda</taxon>
        <taxon>Hexapoda</taxon>
        <taxon>Insecta</taxon>
        <taxon>Pterygota</taxon>
        <taxon>Neoptera</taxon>
        <taxon>Endopterygota</taxon>
        <taxon>Hymenoptera</taxon>
        <taxon>Apocrita</taxon>
        <taxon>Ichneumonoidea</taxon>
        <taxon>Braconidae</taxon>
        <taxon>Euphorinae</taxon>
        <taxon>Microctonus</taxon>
    </lineage>
</organism>
<dbReference type="EMBL" id="JAQQBR010001832">
    <property type="protein sequence ID" value="KAK0166968.1"/>
    <property type="molecule type" value="Genomic_DNA"/>
</dbReference>
<dbReference type="Pfam" id="PF02234">
    <property type="entry name" value="CDI"/>
    <property type="match status" value="1"/>
</dbReference>
<evidence type="ECO:0000256" key="1">
    <source>
        <dbReference type="ARBA" id="ARBA00006726"/>
    </source>
</evidence>
<feature type="domain" description="Cyclin-dependent kinase inhibitor" evidence="4">
    <location>
        <begin position="62"/>
        <end position="97"/>
    </location>
</feature>
<evidence type="ECO:0000313" key="6">
    <source>
        <dbReference type="Proteomes" id="UP001168972"/>
    </source>
</evidence>
<dbReference type="GO" id="GO:0051726">
    <property type="term" value="P:regulation of cell cycle"/>
    <property type="evidence" value="ECO:0007669"/>
    <property type="project" value="InterPro"/>
</dbReference>
<dbReference type="GO" id="GO:0005634">
    <property type="term" value="C:nucleus"/>
    <property type="evidence" value="ECO:0007669"/>
    <property type="project" value="InterPro"/>
</dbReference>
<keyword evidence="2" id="KW-0649">Protein kinase inhibitor</keyword>
<dbReference type="Proteomes" id="UP001168972">
    <property type="component" value="Unassembled WGS sequence"/>
</dbReference>
<accession>A0AA39FCD7</accession>
<dbReference type="AlphaFoldDB" id="A0AA39FCD7"/>
<evidence type="ECO:0000256" key="2">
    <source>
        <dbReference type="ARBA" id="ARBA00023013"/>
    </source>
</evidence>
<gene>
    <name evidence="5" type="ORF">PV327_004429</name>
</gene>
<keyword evidence="6" id="KW-1185">Reference proteome</keyword>
<dbReference type="InterPro" id="IPR044898">
    <property type="entry name" value="CDI_dom_sf"/>
</dbReference>
<feature type="compositionally biased region" description="Basic and acidic residues" evidence="3">
    <location>
        <begin position="10"/>
        <end position="25"/>
    </location>
</feature>
<comment type="caution">
    <text evidence="5">The sequence shown here is derived from an EMBL/GenBank/DDBJ whole genome shotgun (WGS) entry which is preliminary data.</text>
</comment>
<sequence>MLAARHRARLAMEEGSRDNHEETPKGRGVRRRLFADDDDNNETSGSEMKQNQLGKLENDANYFIEETRNDMDNAKKKWNFDFEKEEPLPGQYEWIKVNENFSENNSNDNLLMDKNISCDIPDKLKEEKSNSSSKD</sequence>
<name>A0AA39FCD7_MICHY</name>
<protein>
    <recommendedName>
        <fullName evidence="4">Cyclin-dependent kinase inhibitor domain-containing protein</fullName>
    </recommendedName>
</protein>
<dbReference type="Gene3D" id="4.10.365.10">
    <property type="entry name" value="p27"/>
    <property type="match status" value="1"/>
</dbReference>
<dbReference type="GO" id="GO:0004861">
    <property type="term" value="F:cyclin-dependent protein serine/threonine kinase inhibitor activity"/>
    <property type="evidence" value="ECO:0007669"/>
    <property type="project" value="InterPro"/>
</dbReference>
<feature type="compositionally biased region" description="Polar residues" evidence="3">
    <location>
        <begin position="42"/>
        <end position="53"/>
    </location>
</feature>
<evidence type="ECO:0000259" key="4">
    <source>
        <dbReference type="Pfam" id="PF02234"/>
    </source>
</evidence>